<gene>
    <name evidence="3" type="primary">LOC128314277</name>
</gene>
<evidence type="ECO:0000313" key="3">
    <source>
        <dbReference type="RefSeq" id="XP_053072143.1"/>
    </source>
</evidence>
<proteinExistence type="predicted"/>
<name>A0ABM3PKC9_ACIJB</name>
<dbReference type="Proteomes" id="UP001652583">
    <property type="component" value="Chromosome B1"/>
</dbReference>
<evidence type="ECO:0000256" key="1">
    <source>
        <dbReference type="SAM" id="MobiDB-lite"/>
    </source>
</evidence>
<sequence>MWWVRRGRNTAARRPLPSDVEAGCSCELERTTRGWLLQVHSSRSQIRGQIRDVGVAASRPHSLVGPAHGAPRGRPRVQLSGGFSRARAGAGRARRLQLAGWGGRGAPVQRAGSCRGHIPSSCVGPAGPLPPEKRGLTSRGRPEREESSWGDRGQERGDEEQNGPERAPPRALAAGLRNGNPCQPPQGPGLRRRGTGRTSGRGNPQYGVAWMPLCVTKFGKNMDPSQSFHVCSQLPAEKAKGSLPGKPIRLLREPLNRAEEEKARFQKEELFTIKANWVPHRHSVSYTKTKFWRSEVQNESHWAKIQELAGLCSLLEALRRRICFLALSSFQRPPACLGWWPLSSSLQRAEPPLAAKMSKTGLLIGYLAPLATLEFC</sequence>
<feature type="compositionally biased region" description="Basic and acidic residues" evidence="1">
    <location>
        <begin position="131"/>
        <end position="156"/>
    </location>
</feature>
<keyword evidence="2" id="KW-1185">Reference proteome</keyword>
<protein>
    <submittedName>
        <fullName evidence="3">Uncharacterized protein LOC128314277</fullName>
    </submittedName>
</protein>
<organism evidence="2 3">
    <name type="scientific">Acinonyx jubatus</name>
    <name type="common">Cheetah</name>
    <dbReference type="NCBI Taxonomy" id="32536"/>
    <lineage>
        <taxon>Eukaryota</taxon>
        <taxon>Metazoa</taxon>
        <taxon>Chordata</taxon>
        <taxon>Craniata</taxon>
        <taxon>Vertebrata</taxon>
        <taxon>Euteleostomi</taxon>
        <taxon>Mammalia</taxon>
        <taxon>Eutheria</taxon>
        <taxon>Laurasiatheria</taxon>
        <taxon>Carnivora</taxon>
        <taxon>Feliformia</taxon>
        <taxon>Felidae</taxon>
        <taxon>Felinae</taxon>
        <taxon>Acinonyx</taxon>
    </lineage>
</organism>
<dbReference type="RefSeq" id="XP_053072143.1">
    <property type="nucleotide sequence ID" value="XM_053216168.1"/>
</dbReference>
<feature type="compositionally biased region" description="Low complexity" evidence="1">
    <location>
        <begin position="169"/>
        <end position="181"/>
    </location>
</feature>
<dbReference type="GeneID" id="128314277"/>
<feature type="region of interest" description="Disordered" evidence="1">
    <location>
        <begin position="119"/>
        <end position="204"/>
    </location>
</feature>
<evidence type="ECO:0000313" key="2">
    <source>
        <dbReference type="Proteomes" id="UP001652583"/>
    </source>
</evidence>
<reference evidence="3" key="1">
    <citation type="submission" date="2025-08" db="UniProtKB">
        <authorList>
            <consortium name="RefSeq"/>
        </authorList>
    </citation>
    <scope>IDENTIFICATION</scope>
    <source>
        <tissue evidence="3">Blood</tissue>
    </source>
</reference>
<accession>A0ABM3PKC9</accession>